<sequence length="105" mass="11887">MHHSVLTLIFAHLFSSTFPLLSVSTELFHSCGQRNLKREKSHCSIFLLCSWCVICLREEGVVLSCRLPPQSFVLDSPMVACILKRHWVGFFGCHSRCLTCLSCVT</sequence>
<accession>A0ABV0V349</accession>
<organism evidence="2 3">
    <name type="scientific">Ilyodon furcidens</name>
    <name type="common">goldbreast splitfin</name>
    <dbReference type="NCBI Taxonomy" id="33524"/>
    <lineage>
        <taxon>Eukaryota</taxon>
        <taxon>Metazoa</taxon>
        <taxon>Chordata</taxon>
        <taxon>Craniata</taxon>
        <taxon>Vertebrata</taxon>
        <taxon>Euteleostomi</taxon>
        <taxon>Actinopterygii</taxon>
        <taxon>Neopterygii</taxon>
        <taxon>Teleostei</taxon>
        <taxon>Neoteleostei</taxon>
        <taxon>Acanthomorphata</taxon>
        <taxon>Ovalentaria</taxon>
        <taxon>Atherinomorphae</taxon>
        <taxon>Cyprinodontiformes</taxon>
        <taxon>Goodeidae</taxon>
        <taxon>Ilyodon</taxon>
    </lineage>
</organism>
<proteinExistence type="predicted"/>
<keyword evidence="3" id="KW-1185">Reference proteome</keyword>
<feature type="signal peptide" evidence="1">
    <location>
        <begin position="1"/>
        <end position="19"/>
    </location>
</feature>
<evidence type="ECO:0000256" key="1">
    <source>
        <dbReference type="SAM" id="SignalP"/>
    </source>
</evidence>
<dbReference type="EMBL" id="JAHRIQ010093954">
    <property type="protein sequence ID" value="MEQ2251794.1"/>
    <property type="molecule type" value="Genomic_DNA"/>
</dbReference>
<keyword evidence="1" id="KW-0732">Signal</keyword>
<feature type="chain" id="PRO_5047457757" description="Secreted protein" evidence="1">
    <location>
        <begin position="20"/>
        <end position="105"/>
    </location>
</feature>
<name>A0ABV0V349_9TELE</name>
<dbReference type="Proteomes" id="UP001482620">
    <property type="component" value="Unassembled WGS sequence"/>
</dbReference>
<evidence type="ECO:0000313" key="2">
    <source>
        <dbReference type="EMBL" id="MEQ2251794.1"/>
    </source>
</evidence>
<evidence type="ECO:0000313" key="3">
    <source>
        <dbReference type="Proteomes" id="UP001482620"/>
    </source>
</evidence>
<protein>
    <recommendedName>
        <fullName evidence="4">Secreted protein</fullName>
    </recommendedName>
</protein>
<reference evidence="2 3" key="1">
    <citation type="submission" date="2021-06" db="EMBL/GenBank/DDBJ databases">
        <authorList>
            <person name="Palmer J.M."/>
        </authorList>
    </citation>
    <scope>NUCLEOTIDE SEQUENCE [LARGE SCALE GENOMIC DNA]</scope>
    <source>
        <strain evidence="3">if_2019</strain>
        <tissue evidence="2">Muscle</tissue>
    </source>
</reference>
<evidence type="ECO:0008006" key="4">
    <source>
        <dbReference type="Google" id="ProtNLM"/>
    </source>
</evidence>
<gene>
    <name evidence="2" type="ORF">ILYODFUR_014832</name>
</gene>
<comment type="caution">
    <text evidence="2">The sequence shown here is derived from an EMBL/GenBank/DDBJ whole genome shotgun (WGS) entry which is preliminary data.</text>
</comment>